<keyword evidence="4" id="KW-0732">Signal</keyword>
<dbReference type="InterPro" id="IPR000209">
    <property type="entry name" value="Peptidase_S8/S53_dom"/>
</dbReference>
<dbReference type="PROSITE" id="PS51892">
    <property type="entry name" value="SUBTILASE"/>
    <property type="match status" value="1"/>
</dbReference>
<sequence>MSTLVLGSLTLGDGKIIVGWTLFATNSIVENFPLIYNKIVSACNSVKLLTGVATRGIIICDALYSVSVLTQIACVIAASVYGAVFISEDLELIETGHLFTPSIVISPNDAKSVIKYAKSAQIPFANINFQQTFVGIKPSPAAAYYTSRGPSASYLGILKPNVMAPGSNVLAAFVPNKHSAKIGTNVFLSSDYNLLSGTSMACPHASGVVALLKAAHPDWSVAAIRSALVTTANPLDNTPNPVRDNGNPFQYASPLAMGAGEIEPNRTLDPGLIYDATSQNYVNLLCALGYTNNKMLTLIYDAIVSKSSPLDPTAI</sequence>
<keyword evidence="5" id="KW-0378">Hydrolase</keyword>
<evidence type="ECO:0000313" key="10">
    <source>
        <dbReference type="EMBL" id="RZB52216.1"/>
    </source>
</evidence>
<evidence type="ECO:0000313" key="9">
    <source>
        <dbReference type="EMBL" id="KHN32321.1"/>
    </source>
</evidence>
<dbReference type="EMBL" id="KN650236">
    <property type="protein sequence ID" value="KHN32321.1"/>
    <property type="molecule type" value="Genomic_DNA"/>
</dbReference>
<dbReference type="GO" id="GO:0005576">
    <property type="term" value="C:extracellular region"/>
    <property type="evidence" value="ECO:0007669"/>
    <property type="project" value="UniProtKB-SubCell"/>
</dbReference>
<evidence type="ECO:0000256" key="5">
    <source>
        <dbReference type="ARBA" id="ARBA00022801"/>
    </source>
</evidence>
<evidence type="ECO:0000256" key="2">
    <source>
        <dbReference type="ARBA" id="ARBA00011073"/>
    </source>
</evidence>
<keyword evidence="11" id="KW-1185">Reference proteome</keyword>
<comment type="similarity">
    <text evidence="2 7">Belongs to the peptidase S8 family.</text>
</comment>
<organism evidence="9">
    <name type="scientific">Glycine soja</name>
    <name type="common">Wild soybean</name>
    <dbReference type="NCBI Taxonomy" id="3848"/>
    <lineage>
        <taxon>Eukaryota</taxon>
        <taxon>Viridiplantae</taxon>
        <taxon>Streptophyta</taxon>
        <taxon>Embryophyta</taxon>
        <taxon>Tracheophyta</taxon>
        <taxon>Spermatophyta</taxon>
        <taxon>Magnoliopsida</taxon>
        <taxon>eudicotyledons</taxon>
        <taxon>Gunneridae</taxon>
        <taxon>Pentapetalae</taxon>
        <taxon>rosids</taxon>
        <taxon>fabids</taxon>
        <taxon>Fabales</taxon>
        <taxon>Fabaceae</taxon>
        <taxon>Papilionoideae</taxon>
        <taxon>50 kb inversion clade</taxon>
        <taxon>NPAAA clade</taxon>
        <taxon>indigoferoid/millettioid clade</taxon>
        <taxon>Phaseoleae</taxon>
        <taxon>Glycine</taxon>
        <taxon>Glycine subgen. Soja</taxon>
    </lineage>
</organism>
<evidence type="ECO:0000256" key="1">
    <source>
        <dbReference type="ARBA" id="ARBA00004613"/>
    </source>
</evidence>
<dbReference type="PANTHER" id="PTHR10795">
    <property type="entry name" value="PROPROTEIN CONVERTASE SUBTILISIN/KEXIN"/>
    <property type="match status" value="1"/>
</dbReference>
<protein>
    <submittedName>
        <fullName evidence="9 10">Subtilisin-like protease</fullName>
    </submittedName>
</protein>
<comment type="subcellular location">
    <subcellularLocation>
        <location evidence="1">Secreted</location>
    </subcellularLocation>
</comment>
<keyword evidence="6" id="KW-0720">Serine protease</keyword>
<accession>A0A0B2RD30</accession>
<dbReference type="PROSITE" id="PS00138">
    <property type="entry name" value="SUBTILASE_SER"/>
    <property type="match status" value="1"/>
</dbReference>
<evidence type="ECO:0000256" key="4">
    <source>
        <dbReference type="ARBA" id="ARBA00022729"/>
    </source>
</evidence>
<evidence type="ECO:0000256" key="3">
    <source>
        <dbReference type="ARBA" id="ARBA00022670"/>
    </source>
</evidence>
<dbReference type="Proteomes" id="UP000053555">
    <property type="component" value="Unassembled WGS sequence"/>
</dbReference>
<dbReference type="Pfam" id="PF00082">
    <property type="entry name" value="Peptidase_S8"/>
    <property type="match status" value="1"/>
</dbReference>
<evidence type="ECO:0000256" key="6">
    <source>
        <dbReference type="ARBA" id="ARBA00022825"/>
    </source>
</evidence>
<feature type="domain" description="Peptidase S8/S53" evidence="8">
    <location>
        <begin position="121"/>
        <end position="237"/>
    </location>
</feature>
<name>A0A0B2RD30_GLYSO</name>
<dbReference type="InterPro" id="IPR036852">
    <property type="entry name" value="Peptidase_S8/S53_dom_sf"/>
</dbReference>
<comment type="caution">
    <text evidence="7">Lacks conserved residue(s) required for the propagation of feature annotation.</text>
</comment>
<evidence type="ECO:0000313" key="11">
    <source>
        <dbReference type="Proteomes" id="UP000289340"/>
    </source>
</evidence>
<gene>
    <name evidence="10" type="ORF">D0Y65_048602</name>
    <name evidence="9" type="ORF">glysoja_048460</name>
</gene>
<dbReference type="GO" id="GO:0006508">
    <property type="term" value="P:proteolysis"/>
    <property type="evidence" value="ECO:0007669"/>
    <property type="project" value="UniProtKB-KW"/>
</dbReference>
<evidence type="ECO:0000259" key="8">
    <source>
        <dbReference type="Pfam" id="PF00082"/>
    </source>
</evidence>
<dbReference type="EMBL" id="QZWG01000018">
    <property type="protein sequence ID" value="RZB52216.1"/>
    <property type="molecule type" value="Genomic_DNA"/>
</dbReference>
<dbReference type="GO" id="GO:0004252">
    <property type="term" value="F:serine-type endopeptidase activity"/>
    <property type="evidence" value="ECO:0007669"/>
    <property type="project" value="InterPro"/>
</dbReference>
<reference evidence="10 11" key="2">
    <citation type="submission" date="2018-09" db="EMBL/GenBank/DDBJ databases">
        <title>A high-quality reference genome of wild soybean provides a powerful tool to mine soybean genomes.</title>
        <authorList>
            <person name="Xie M."/>
            <person name="Chung C.Y.L."/>
            <person name="Li M.-W."/>
            <person name="Wong F.-L."/>
            <person name="Chan T.-F."/>
            <person name="Lam H.-M."/>
        </authorList>
    </citation>
    <scope>NUCLEOTIDE SEQUENCE [LARGE SCALE GENOMIC DNA]</scope>
    <source>
        <strain evidence="11">cv. W05</strain>
        <tissue evidence="10">Hypocotyl of etiolated seedlings</tissue>
    </source>
</reference>
<keyword evidence="3 9" id="KW-0645">Protease</keyword>
<evidence type="ECO:0000256" key="7">
    <source>
        <dbReference type="PROSITE-ProRule" id="PRU01240"/>
    </source>
</evidence>
<dbReference type="Proteomes" id="UP000289340">
    <property type="component" value="Chromosome 18"/>
</dbReference>
<dbReference type="SUPFAM" id="SSF52743">
    <property type="entry name" value="Subtilisin-like"/>
    <property type="match status" value="1"/>
</dbReference>
<dbReference type="CDD" id="cd02120">
    <property type="entry name" value="PA_subtilisin_like"/>
    <property type="match status" value="1"/>
</dbReference>
<dbReference type="InterPro" id="IPR023828">
    <property type="entry name" value="Peptidase_S8_Ser-AS"/>
</dbReference>
<dbReference type="InterPro" id="IPR045051">
    <property type="entry name" value="SBT"/>
</dbReference>
<proteinExistence type="inferred from homology"/>
<dbReference type="AlphaFoldDB" id="A0A0B2RD30"/>
<reference evidence="9" key="1">
    <citation type="submission" date="2014-07" db="EMBL/GenBank/DDBJ databases">
        <title>Identification of a novel salt tolerance gene in wild soybean by whole-genome sequencing.</title>
        <authorList>
            <person name="Lam H.-M."/>
            <person name="Qi X."/>
            <person name="Li M.-W."/>
            <person name="Liu X."/>
            <person name="Xie M."/>
            <person name="Ni M."/>
            <person name="Xu X."/>
        </authorList>
    </citation>
    <scope>NUCLEOTIDE SEQUENCE [LARGE SCALE GENOMIC DNA]</scope>
    <source>
        <tissue evidence="9">Root</tissue>
    </source>
</reference>
<dbReference type="Gene3D" id="3.40.50.200">
    <property type="entry name" value="Peptidase S8/S53 domain"/>
    <property type="match status" value="1"/>
</dbReference>
<dbReference type="Gene3D" id="3.50.30.30">
    <property type="match status" value="1"/>
</dbReference>